<gene>
    <name evidence="2" type="ORF">EVAR_87113_1</name>
</gene>
<dbReference type="EMBL" id="BGZK01002345">
    <property type="protein sequence ID" value="GBP93162.1"/>
    <property type="molecule type" value="Genomic_DNA"/>
</dbReference>
<evidence type="ECO:0000256" key="1">
    <source>
        <dbReference type="SAM" id="MobiDB-lite"/>
    </source>
</evidence>
<evidence type="ECO:0000313" key="2">
    <source>
        <dbReference type="EMBL" id="GBP93162.1"/>
    </source>
</evidence>
<organism evidence="2 3">
    <name type="scientific">Eumeta variegata</name>
    <name type="common">Bagworm moth</name>
    <name type="synonym">Eumeta japonica</name>
    <dbReference type="NCBI Taxonomy" id="151549"/>
    <lineage>
        <taxon>Eukaryota</taxon>
        <taxon>Metazoa</taxon>
        <taxon>Ecdysozoa</taxon>
        <taxon>Arthropoda</taxon>
        <taxon>Hexapoda</taxon>
        <taxon>Insecta</taxon>
        <taxon>Pterygota</taxon>
        <taxon>Neoptera</taxon>
        <taxon>Endopterygota</taxon>
        <taxon>Lepidoptera</taxon>
        <taxon>Glossata</taxon>
        <taxon>Ditrysia</taxon>
        <taxon>Tineoidea</taxon>
        <taxon>Psychidae</taxon>
        <taxon>Oiketicinae</taxon>
        <taxon>Eumeta</taxon>
    </lineage>
</organism>
<comment type="caution">
    <text evidence="2">The sequence shown here is derived from an EMBL/GenBank/DDBJ whole genome shotgun (WGS) entry which is preliminary data.</text>
</comment>
<reference evidence="2 3" key="1">
    <citation type="journal article" date="2019" name="Commun. Biol.">
        <title>The bagworm genome reveals a unique fibroin gene that provides high tensile strength.</title>
        <authorList>
            <person name="Kono N."/>
            <person name="Nakamura H."/>
            <person name="Ohtoshi R."/>
            <person name="Tomita M."/>
            <person name="Numata K."/>
            <person name="Arakawa K."/>
        </authorList>
    </citation>
    <scope>NUCLEOTIDE SEQUENCE [LARGE SCALE GENOMIC DNA]</scope>
</reference>
<feature type="region of interest" description="Disordered" evidence="1">
    <location>
        <begin position="21"/>
        <end position="55"/>
    </location>
</feature>
<dbReference type="AlphaFoldDB" id="A0A4C2A063"/>
<sequence>MKTIFSKIILKTVTKGKLPKKGKCASAAGEREETSGVRQTNAVPGEPAGHTGDVDRDQKYEYNVFPIFRKKSFVFRYCNLHSSPTDGYIQILYSHRARCHETATVYARR</sequence>
<protein>
    <submittedName>
        <fullName evidence="2">Uncharacterized protein</fullName>
    </submittedName>
</protein>
<evidence type="ECO:0000313" key="3">
    <source>
        <dbReference type="Proteomes" id="UP000299102"/>
    </source>
</evidence>
<keyword evidence="3" id="KW-1185">Reference proteome</keyword>
<accession>A0A4C2A063</accession>
<dbReference type="Proteomes" id="UP000299102">
    <property type="component" value="Unassembled WGS sequence"/>
</dbReference>
<name>A0A4C2A063_EUMVA</name>
<proteinExistence type="predicted"/>